<dbReference type="InParanoid" id="A0A4S2MMC6"/>
<gene>
    <name evidence="2" type="ORF">EX30DRAFT_165756</name>
</gene>
<reference evidence="2 3" key="1">
    <citation type="submission" date="2019-04" db="EMBL/GenBank/DDBJ databases">
        <title>Comparative genomics and transcriptomics to analyze fruiting body development in filamentous ascomycetes.</title>
        <authorList>
            <consortium name="DOE Joint Genome Institute"/>
            <person name="Lutkenhaus R."/>
            <person name="Traeger S."/>
            <person name="Breuer J."/>
            <person name="Kuo A."/>
            <person name="Lipzen A."/>
            <person name="Pangilinan J."/>
            <person name="Dilworth D."/>
            <person name="Sandor L."/>
            <person name="Poggeler S."/>
            <person name="Barry K."/>
            <person name="Grigoriev I.V."/>
            <person name="Nowrousian M."/>
        </authorList>
    </citation>
    <scope>NUCLEOTIDE SEQUENCE [LARGE SCALE GENOMIC DNA]</scope>
    <source>
        <strain evidence="2 3">CBS 389.68</strain>
    </source>
</reference>
<feature type="compositionally biased region" description="Polar residues" evidence="1">
    <location>
        <begin position="1"/>
        <end position="10"/>
    </location>
</feature>
<dbReference type="AlphaFoldDB" id="A0A4S2MMC6"/>
<sequence>MVSSCWNAYTSDDPPAREKSHGAVGNNQYPQDGESSSTLESALEHHITLVLFGSWMPINLPLTKKAESGPTECWNHTTRLESRHHHMLLLELLRYVRLLYWINLLGIYVSVHYLPPCEAQSFGSFKSAFSDALTEAGMKLRLECITVRQSCARFCSCVCIHQLDHVGIWAIFGGQRGGKGGKRNHPFWRRKTCEQTLPQRTSHVFTDQTFMLTYDTIMMPCAWPATNLSTVDPALQGRNARSPQIPGTLTLTMTCTLTLP</sequence>
<evidence type="ECO:0000313" key="2">
    <source>
        <dbReference type="EMBL" id="TGZ78230.1"/>
    </source>
</evidence>
<protein>
    <submittedName>
        <fullName evidence="2">Uncharacterized protein</fullName>
    </submittedName>
</protein>
<feature type="compositionally biased region" description="Polar residues" evidence="1">
    <location>
        <begin position="25"/>
        <end position="37"/>
    </location>
</feature>
<feature type="region of interest" description="Disordered" evidence="1">
    <location>
        <begin position="1"/>
        <end position="37"/>
    </location>
</feature>
<organism evidence="2 3">
    <name type="scientific">Ascodesmis nigricans</name>
    <dbReference type="NCBI Taxonomy" id="341454"/>
    <lineage>
        <taxon>Eukaryota</taxon>
        <taxon>Fungi</taxon>
        <taxon>Dikarya</taxon>
        <taxon>Ascomycota</taxon>
        <taxon>Pezizomycotina</taxon>
        <taxon>Pezizomycetes</taxon>
        <taxon>Pezizales</taxon>
        <taxon>Ascodesmidaceae</taxon>
        <taxon>Ascodesmis</taxon>
    </lineage>
</organism>
<dbReference type="Proteomes" id="UP000298138">
    <property type="component" value="Unassembled WGS sequence"/>
</dbReference>
<accession>A0A4S2MMC6</accession>
<name>A0A4S2MMC6_9PEZI</name>
<dbReference type="EMBL" id="ML220144">
    <property type="protein sequence ID" value="TGZ78230.1"/>
    <property type="molecule type" value="Genomic_DNA"/>
</dbReference>
<evidence type="ECO:0000256" key="1">
    <source>
        <dbReference type="SAM" id="MobiDB-lite"/>
    </source>
</evidence>
<evidence type="ECO:0000313" key="3">
    <source>
        <dbReference type="Proteomes" id="UP000298138"/>
    </source>
</evidence>
<keyword evidence="3" id="KW-1185">Reference proteome</keyword>
<proteinExistence type="predicted"/>